<organism evidence="1 2">
    <name type="scientific">Amycolatopsis mongoliensis</name>
    <dbReference type="NCBI Taxonomy" id="715475"/>
    <lineage>
        <taxon>Bacteria</taxon>
        <taxon>Bacillati</taxon>
        <taxon>Actinomycetota</taxon>
        <taxon>Actinomycetes</taxon>
        <taxon>Pseudonocardiales</taxon>
        <taxon>Pseudonocardiaceae</taxon>
        <taxon>Amycolatopsis</taxon>
    </lineage>
</organism>
<gene>
    <name evidence="1" type="ORF">QRX60_35460</name>
</gene>
<dbReference type="Proteomes" id="UP001239397">
    <property type="component" value="Chromosome"/>
</dbReference>
<name>A0A9Y2JKD5_9PSEU</name>
<sequence>MDDLRNVWAIPTVDSTGKPVKLFVGEIEHQGRLETGVRIDGGPIVIVPLPEVVSRVLAALRQTAEATWRKNLEEDR</sequence>
<evidence type="ECO:0000313" key="1">
    <source>
        <dbReference type="EMBL" id="WIX99319.1"/>
    </source>
</evidence>
<evidence type="ECO:0000313" key="2">
    <source>
        <dbReference type="Proteomes" id="UP001239397"/>
    </source>
</evidence>
<keyword evidence="2" id="KW-1185">Reference proteome</keyword>
<proteinExistence type="predicted"/>
<protein>
    <submittedName>
        <fullName evidence="1">Uncharacterized protein</fullName>
    </submittedName>
</protein>
<dbReference type="RefSeq" id="WP_285995801.1">
    <property type="nucleotide sequence ID" value="NZ_CP127295.1"/>
</dbReference>
<accession>A0A9Y2JKD5</accession>
<dbReference type="EMBL" id="CP127295">
    <property type="protein sequence ID" value="WIX99319.1"/>
    <property type="molecule type" value="Genomic_DNA"/>
</dbReference>
<reference evidence="1 2" key="1">
    <citation type="submission" date="2023-06" db="EMBL/GenBank/DDBJ databases">
        <authorList>
            <person name="Oyuntsetseg B."/>
            <person name="Kim S.B."/>
        </authorList>
    </citation>
    <scope>NUCLEOTIDE SEQUENCE [LARGE SCALE GENOMIC DNA]</scope>
    <source>
        <strain evidence="1 2">4-36</strain>
    </source>
</reference>
<dbReference type="KEGG" id="amog:QRX60_35460"/>
<dbReference type="AlphaFoldDB" id="A0A9Y2JKD5"/>